<dbReference type="InterPro" id="IPR051685">
    <property type="entry name" value="Ycf3/AcsC/BcsC/TPR_MFPF"/>
</dbReference>
<dbReference type="InterPro" id="IPR011990">
    <property type="entry name" value="TPR-like_helical_dom_sf"/>
</dbReference>
<dbReference type="PANTHER" id="PTHR44943">
    <property type="entry name" value="CELLULOSE SYNTHASE OPERON PROTEIN C"/>
    <property type="match status" value="1"/>
</dbReference>
<evidence type="ECO:0000256" key="3">
    <source>
        <dbReference type="PROSITE-ProRule" id="PRU00339"/>
    </source>
</evidence>
<evidence type="ECO:0000256" key="1">
    <source>
        <dbReference type="ARBA" id="ARBA00022737"/>
    </source>
</evidence>
<keyword evidence="2 3" id="KW-0802">TPR repeat</keyword>
<organism evidence="5 6">
    <name type="scientific">Volvox reticuliferus</name>
    <dbReference type="NCBI Taxonomy" id="1737510"/>
    <lineage>
        <taxon>Eukaryota</taxon>
        <taxon>Viridiplantae</taxon>
        <taxon>Chlorophyta</taxon>
        <taxon>core chlorophytes</taxon>
        <taxon>Chlorophyceae</taxon>
        <taxon>CS clade</taxon>
        <taxon>Chlamydomonadales</taxon>
        <taxon>Volvocaceae</taxon>
        <taxon>Volvox</taxon>
    </lineage>
</organism>
<feature type="repeat" description="TPR" evidence="3">
    <location>
        <begin position="209"/>
        <end position="242"/>
    </location>
</feature>
<evidence type="ECO:0000313" key="5">
    <source>
        <dbReference type="EMBL" id="GIL70825.1"/>
    </source>
</evidence>
<dbReference type="AlphaFoldDB" id="A0A8J4BX83"/>
<name>A0A8J4BX83_9CHLO</name>
<keyword evidence="4" id="KW-0812">Transmembrane</keyword>
<keyword evidence="1" id="KW-0677">Repeat</keyword>
<reference evidence="5" key="1">
    <citation type="journal article" date="2021" name="Proc. Natl. Acad. Sci. U.S.A.">
        <title>Three genomes in the algal genus Volvox reveal the fate of a haploid sex-determining region after a transition to homothallism.</title>
        <authorList>
            <person name="Yamamoto K."/>
            <person name="Hamaji T."/>
            <person name="Kawai-Toyooka H."/>
            <person name="Matsuzaki R."/>
            <person name="Takahashi F."/>
            <person name="Nishimura Y."/>
            <person name="Kawachi M."/>
            <person name="Noguchi H."/>
            <person name="Minakuchi Y."/>
            <person name="Umen J.G."/>
            <person name="Toyoda A."/>
            <person name="Nozaki H."/>
        </authorList>
    </citation>
    <scope>NUCLEOTIDE SEQUENCE</scope>
    <source>
        <strain evidence="5">NIES-3786</strain>
    </source>
</reference>
<keyword evidence="4" id="KW-1133">Transmembrane helix</keyword>
<feature type="non-terminal residue" evidence="5">
    <location>
        <position position="1"/>
    </location>
</feature>
<keyword evidence="6" id="KW-1185">Reference proteome</keyword>
<dbReference type="EMBL" id="BNCP01000002">
    <property type="protein sequence ID" value="GIL70825.1"/>
    <property type="molecule type" value="Genomic_DNA"/>
</dbReference>
<dbReference type="PROSITE" id="PS50293">
    <property type="entry name" value="TPR_REGION"/>
    <property type="match status" value="2"/>
</dbReference>
<accession>A0A8J4BX83</accession>
<dbReference type="Pfam" id="PF13424">
    <property type="entry name" value="TPR_12"/>
    <property type="match status" value="1"/>
</dbReference>
<dbReference type="PROSITE" id="PS50005">
    <property type="entry name" value="TPR"/>
    <property type="match status" value="2"/>
</dbReference>
<evidence type="ECO:0000256" key="4">
    <source>
        <dbReference type="SAM" id="Phobius"/>
    </source>
</evidence>
<keyword evidence="4" id="KW-0472">Membrane</keyword>
<dbReference type="Gene3D" id="1.25.40.10">
    <property type="entry name" value="Tetratricopeptide repeat domain"/>
    <property type="match status" value="1"/>
</dbReference>
<proteinExistence type="predicted"/>
<dbReference type="Proteomes" id="UP000747110">
    <property type="component" value="Unassembled WGS sequence"/>
</dbReference>
<evidence type="ECO:0000256" key="2">
    <source>
        <dbReference type="ARBA" id="ARBA00022803"/>
    </source>
</evidence>
<protein>
    <submittedName>
        <fullName evidence="5">Uncharacterized protein</fullName>
    </submittedName>
</protein>
<evidence type="ECO:0000313" key="6">
    <source>
        <dbReference type="Proteomes" id="UP000747110"/>
    </source>
</evidence>
<feature type="repeat" description="TPR" evidence="3">
    <location>
        <begin position="243"/>
        <end position="276"/>
    </location>
</feature>
<comment type="caution">
    <text evidence="5">The sequence shown here is derived from an EMBL/GenBank/DDBJ whole genome shotgun (WGS) entry which is preliminary data.</text>
</comment>
<sequence length="295" mass="32992">IPSTISVNQLNFDTISTNQLYFRKPVRDRGRNTIEMQGVLTPSSRLGPFLPMQRVRSSVRVPYAFKSGRHVGGRCSSLAHPGRLMHAAAGPEVQAPIVAADCTPAASIVPQELFSLAEGLETPIQLIYLVTLLGFLAVGAYLVVRQVLIRRELDEGAKGLGERIRTGEATCEDYYELGVILTRKKLYTQATKNLEKAKKVWDGEESELAQVHNALGFCYFNMEKTDLAIQEYQRAVELQPGYVTAWNNLGDALEKKGKWRDALQAYQEALTYAPDNRIARQRSDYCKEKVTRLAL</sequence>
<feature type="transmembrane region" description="Helical" evidence="4">
    <location>
        <begin position="126"/>
        <end position="144"/>
    </location>
</feature>
<gene>
    <name evidence="5" type="ORF">Vretifemale_1516</name>
</gene>
<dbReference type="InterPro" id="IPR019734">
    <property type="entry name" value="TPR_rpt"/>
</dbReference>
<dbReference type="OrthoDB" id="10006023at2759"/>
<dbReference type="SMART" id="SM00028">
    <property type="entry name" value="TPR"/>
    <property type="match status" value="3"/>
</dbReference>
<dbReference type="PANTHER" id="PTHR44943:SF8">
    <property type="entry name" value="TPR REPEAT-CONTAINING PROTEIN MJ0263"/>
    <property type="match status" value="1"/>
</dbReference>
<dbReference type="SUPFAM" id="SSF48452">
    <property type="entry name" value="TPR-like"/>
    <property type="match status" value="1"/>
</dbReference>